<dbReference type="AlphaFoldDB" id="B3TCL3"/>
<evidence type="ECO:0000313" key="1">
    <source>
        <dbReference type="EMBL" id="ABZ10322.1"/>
    </source>
</evidence>
<proteinExistence type="predicted"/>
<name>B3TCL3_9ARCH</name>
<protein>
    <submittedName>
        <fullName evidence="1">Uncharacterized protein</fullName>
    </submittedName>
</protein>
<organism evidence="1">
    <name type="scientific">uncultured marine crenarchaeote HF4000_APKG10L15</name>
    <dbReference type="NCBI Taxonomy" id="455613"/>
    <lineage>
        <taxon>Archaea</taxon>
        <taxon>Nitrososphaerota</taxon>
        <taxon>Nitrososphaeria</taxon>
        <taxon>Nitrosopumilales</taxon>
        <taxon>environmental samples</taxon>
    </lineage>
</organism>
<accession>B3TCL3</accession>
<gene>
    <name evidence="1" type="ORF">ALOHA_HF4000APKG10L15ctg1g25</name>
</gene>
<dbReference type="EMBL" id="EU016672">
    <property type="protein sequence ID" value="ABZ10322.1"/>
    <property type="molecule type" value="Genomic_DNA"/>
</dbReference>
<reference evidence="1" key="1">
    <citation type="journal article" date="2008" name="ISME J.">
        <title>Genomic patterns of recombination, clonal divergence and environment in marine microbial populations.</title>
        <authorList>
            <person name="Konstantinidis K.T."/>
            <person name="Delong E.F."/>
        </authorList>
    </citation>
    <scope>NUCLEOTIDE SEQUENCE</scope>
</reference>
<sequence>MTHLSYQIIFSYNRLNLNMCVFSLISYKQDNQVLPYLVFHDYRSYRLNRLYRLYRLYRLFS</sequence>